<dbReference type="InterPro" id="IPR003594">
    <property type="entry name" value="HATPase_dom"/>
</dbReference>
<keyword evidence="16" id="KW-0411">Iron-sulfur</keyword>
<dbReference type="PRINTS" id="PR00344">
    <property type="entry name" value="BCTRLSENSOR"/>
</dbReference>
<dbReference type="InterPro" id="IPR005467">
    <property type="entry name" value="His_kinase_dom"/>
</dbReference>
<evidence type="ECO:0000256" key="14">
    <source>
        <dbReference type="ARBA" id="ARBA00023004"/>
    </source>
</evidence>
<keyword evidence="7" id="KW-0963">Cytoplasm</keyword>
<keyword evidence="12" id="KW-0418">Kinase</keyword>
<evidence type="ECO:0000256" key="2">
    <source>
        <dbReference type="ARBA" id="ARBA00001966"/>
    </source>
</evidence>
<dbReference type="InterPro" id="IPR011712">
    <property type="entry name" value="Sig_transdc_His_kin_sub3_dim/P"/>
</dbReference>
<evidence type="ECO:0000256" key="12">
    <source>
        <dbReference type="ARBA" id="ARBA00022777"/>
    </source>
</evidence>
<dbReference type="Gene3D" id="1.20.5.1930">
    <property type="match status" value="1"/>
</dbReference>
<dbReference type="InterPro" id="IPR036890">
    <property type="entry name" value="HATPase_C_sf"/>
</dbReference>
<evidence type="ECO:0000256" key="15">
    <source>
        <dbReference type="ARBA" id="ARBA00023012"/>
    </source>
</evidence>
<dbReference type="SUPFAM" id="SSF55874">
    <property type="entry name" value="ATPase domain of HSP90 chaperone/DNA topoisomerase II/histidine kinase"/>
    <property type="match status" value="1"/>
</dbReference>
<evidence type="ECO:0000256" key="4">
    <source>
        <dbReference type="ARBA" id="ARBA00012438"/>
    </source>
</evidence>
<keyword evidence="11" id="KW-0547">Nucleotide-binding</keyword>
<gene>
    <name evidence="21" type="ORF">GCM10022210_53960</name>
</gene>
<keyword evidence="9" id="KW-0808">Transferase</keyword>
<evidence type="ECO:0000256" key="8">
    <source>
        <dbReference type="ARBA" id="ARBA00022553"/>
    </source>
</evidence>
<evidence type="ECO:0000256" key="1">
    <source>
        <dbReference type="ARBA" id="ARBA00000085"/>
    </source>
</evidence>
<evidence type="ECO:0000256" key="19">
    <source>
        <dbReference type="SAM" id="Phobius"/>
    </source>
</evidence>
<dbReference type="Pfam" id="PF07730">
    <property type="entry name" value="HisKA_3"/>
    <property type="match status" value="1"/>
</dbReference>
<keyword evidence="10" id="KW-0479">Metal-binding</keyword>
<name>A0ABP7R6M8_9SPHI</name>
<feature type="transmembrane region" description="Helical" evidence="19">
    <location>
        <begin position="6"/>
        <end position="30"/>
    </location>
</feature>
<evidence type="ECO:0000256" key="10">
    <source>
        <dbReference type="ARBA" id="ARBA00022723"/>
    </source>
</evidence>
<keyword evidence="22" id="KW-1185">Reference proteome</keyword>
<sequence>MGNEDITWPIIIASAIFFLAPAALVSYLVIYNGRKKKHAEEKMQMEQDFNSELVKTQHEIREQTMQTIGADLHDNIGQLLSLTSFTLKSIAHSEPDAMLKKVNDAIDLTARSIQEMRLLGKLLQGEQLVGLGLHEAIKQEVNWLQKTGVYEVNYTCKGLDSTAGNPEKDLILFRILQEIINNTIKHAQATCIHIDLNYADACLKLSIEDNGVGFGINELPAEQIGMGLQNIQKRASMIGGETTINSLPGSGTTIHVFIPYPQ</sequence>
<dbReference type="Pfam" id="PF02518">
    <property type="entry name" value="HATPase_c"/>
    <property type="match status" value="1"/>
</dbReference>
<comment type="subcellular location">
    <subcellularLocation>
        <location evidence="3">Cytoplasm</location>
    </subcellularLocation>
</comment>
<dbReference type="PROSITE" id="PS50109">
    <property type="entry name" value="HIS_KIN"/>
    <property type="match status" value="1"/>
</dbReference>
<evidence type="ECO:0000256" key="9">
    <source>
        <dbReference type="ARBA" id="ARBA00022679"/>
    </source>
</evidence>
<dbReference type="PANTHER" id="PTHR24421:SF10">
    <property type="entry name" value="NITRATE_NITRITE SENSOR PROTEIN NARQ"/>
    <property type="match status" value="1"/>
</dbReference>
<keyword evidence="8" id="KW-0597">Phosphoprotein</keyword>
<comment type="function">
    <text evidence="17">Member of the two-component regulatory system NreB/NreC involved in the control of dissimilatory nitrate/nitrite reduction in response to oxygen. NreB functions as a direct oxygen sensor histidine kinase which is autophosphorylated, in the absence of oxygen, probably at the conserved histidine residue, and transfers its phosphate group probably to a conserved aspartate residue of NreC. NreB/NreC activates the expression of the nitrate (narGHJI) and nitrite (nir) reductase operons, as well as the putative nitrate transporter gene narT.</text>
</comment>
<evidence type="ECO:0000256" key="5">
    <source>
        <dbReference type="ARBA" id="ARBA00017322"/>
    </source>
</evidence>
<evidence type="ECO:0000313" key="21">
    <source>
        <dbReference type="EMBL" id="GAA3993303.1"/>
    </source>
</evidence>
<keyword evidence="13" id="KW-0067">ATP-binding</keyword>
<evidence type="ECO:0000256" key="11">
    <source>
        <dbReference type="ARBA" id="ARBA00022741"/>
    </source>
</evidence>
<evidence type="ECO:0000256" key="16">
    <source>
        <dbReference type="ARBA" id="ARBA00023014"/>
    </source>
</evidence>
<evidence type="ECO:0000256" key="13">
    <source>
        <dbReference type="ARBA" id="ARBA00022840"/>
    </source>
</evidence>
<keyword evidence="19" id="KW-0472">Membrane</keyword>
<protein>
    <recommendedName>
        <fullName evidence="5">Oxygen sensor histidine kinase NreB</fullName>
        <ecNumber evidence="4">2.7.13.3</ecNumber>
    </recommendedName>
    <alternativeName>
        <fullName evidence="18">Nitrogen regulation protein B</fullName>
    </alternativeName>
</protein>
<dbReference type="CDD" id="cd16917">
    <property type="entry name" value="HATPase_UhpB-NarQ-NarX-like"/>
    <property type="match status" value="1"/>
</dbReference>
<evidence type="ECO:0000256" key="17">
    <source>
        <dbReference type="ARBA" id="ARBA00024827"/>
    </source>
</evidence>
<comment type="cofactor">
    <cofactor evidence="2">
        <name>[4Fe-4S] cluster</name>
        <dbReference type="ChEBI" id="CHEBI:49883"/>
    </cofactor>
</comment>
<evidence type="ECO:0000259" key="20">
    <source>
        <dbReference type="PROSITE" id="PS50109"/>
    </source>
</evidence>
<organism evidence="21 22">
    <name type="scientific">Mucilaginibacter dorajii</name>
    <dbReference type="NCBI Taxonomy" id="692994"/>
    <lineage>
        <taxon>Bacteria</taxon>
        <taxon>Pseudomonadati</taxon>
        <taxon>Bacteroidota</taxon>
        <taxon>Sphingobacteriia</taxon>
        <taxon>Sphingobacteriales</taxon>
        <taxon>Sphingobacteriaceae</taxon>
        <taxon>Mucilaginibacter</taxon>
    </lineage>
</organism>
<keyword evidence="14" id="KW-0408">Iron</keyword>
<dbReference type="EC" id="2.7.13.3" evidence="4"/>
<dbReference type="Proteomes" id="UP001500742">
    <property type="component" value="Unassembled WGS sequence"/>
</dbReference>
<accession>A0ABP7R6M8</accession>
<keyword evidence="6" id="KW-0004">4Fe-4S</keyword>
<dbReference type="InterPro" id="IPR004358">
    <property type="entry name" value="Sig_transdc_His_kin-like_C"/>
</dbReference>
<proteinExistence type="predicted"/>
<evidence type="ECO:0000256" key="7">
    <source>
        <dbReference type="ARBA" id="ARBA00022490"/>
    </source>
</evidence>
<dbReference type="Gene3D" id="3.30.565.10">
    <property type="entry name" value="Histidine kinase-like ATPase, C-terminal domain"/>
    <property type="match status" value="1"/>
</dbReference>
<feature type="domain" description="Histidine kinase" evidence="20">
    <location>
        <begin position="172"/>
        <end position="262"/>
    </location>
</feature>
<comment type="catalytic activity">
    <reaction evidence="1">
        <text>ATP + protein L-histidine = ADP + protein N-phospho-L-histidine.</text>
        <dbReference type="EC" id="2.7.13.3"/>
    </reaction>
</comment>
<comment type="caution">
    <text evidence="21">The sequence shown here is derived from an EMBL/GenBank/DDBJ whole genome shotgun (WGS) entry which is preliminary data.</text>
</comment>
<evidence type="ECO:0000256" key="6">
    <source>
        <dbReference type="ARBA" id="ARBA00022485"/>
    </source>
</evidence>
<dbReference type="SMART" id="SM00387">
    <property type="entry name" value="HATPase_c"/>
    <property type="match status" value="1"/>
</dbReference>
<evidence type="ECO:0000256" key="3">
    <source>
        <dbReference type="ARBA" id="ARBA00004496"/>
    </source>
</evidence>
<keyword evidence="15" id="KW-0902">Two-component regulatory system</keyword>
<evidence type="ECO:0000313" key="22">
    <source>
        <dbReference type="Proteomes" id="UP001500742"/>
    </source>
</evidence>
<reference evidence="22" key="1">
    <citation type="journal article" date="2019" name="Int. J. Syst. Evol. Microbiol.">
        <title>The Global Catalogue of Microorganisms (GCM) 10K type strain sequencing project: providing services to taxonomists for standard genome sequencing and annotation.</title>
        <authorList>
            <consortium name="The Broad Institute Genomics Platform"/>
            <consortium name="The Broad Institute Genome Sequencing Center for Infectious Disease"/>
            <person name="Wu L."/>
            <person name="Ma J."/>
        </authorList>
    </citation>
    <scope>NUCLEOTIDE SEQUENCE [LARGE SCALE GENOMIC DNA]</scope>
    <source>
        <strain evidence="22">JCM 16601</strain>
    </source>
</reference>
<evidence type="ECO:0000256" key="18">
    <source>
        <dbReference type="ARBA" id="ARBA00030800"/>
    </source>
</evidence>
<dbReference type="EMBL" id="BAAAZC010000051">
    <property type="protein sequence ID" value="GAA3993303.1"/>
    <property type="molecule type" value="Genomic_DNA"/>
</dbReference>
<keyword evidence="19" id="KW-1133">Transmembrane helix</keyword>
<dbReference type="InterPro" id="IPR050482">
    <property type="entry name" value="Sensor_HK_TwoCompSys"/>
</dbReference>
<dbReference type="PANTHER" id="PTHR24421">
    <property type="entry name" value="NITRATE/NITRITE SENSOR PROTEIN NARX-RELATED"/>
    <property type="match status" value="1"/>
</dbReference>
<dbReference type="RefSeq" id="WP_259096881.1">
    <property type="nucleotide sequence ID" value="NZ_BAAAZC010000051.1"/>
</dbReference>
<keyword evidence="19" id="KW-0812">Transmembrane</keyword>